<protein>
    <submittedName>
        <fullName evidence="1">Uncharacterized protein</fullName>
    </submittedName>
</protein>
<accession>A0A6J5S2N2</accession>
<name>A0A6J5S2N2_9CAUD</name>
<reference evidence="1" key="1">
    <citation type="submission" date="2020-05" db="EMBL/GenBank/DDBJ databases">
        <authorList>
            <person name="Chiriac C."/>
            <person name="Salcher M."/>
            <person name="Ghai R."/>
            <person name="Kavagutti S V."/>
        </authorList>
    </citation>
    <scope>NUCLEOTIDE SEQUENCE</scope>
</reference>
<gene>
    <name evidence="1" type="ORF">UFOVP1360_20</name>
</gene>
<dbReference type="EMBL" id="LR797310">
    <property type="protein sequence ID" value="CAB4201976.1"/>
    <property type="molecule type" value="Genomic_DNA"/>
</dbReference>
<evidence type="ECO:0000313" key="1">
    <source>
        <dbReference type="EMBL" id="CAB4201976.1"/>
    </source>
</evidence>
<sequence>MQDYHEAEARHDAFTAAIIRYHGGAVDTDGAPTDHDEESDHG</sequence>
<organism evidence="1">
    <name type="scientific">uncultured Caudovirales phage</name>
    <dbReference type="NCBI Taxonomy" id="2100421"/>
    <lineage>
        <taxon>Viruses</taxon>
        <taxon>Duplodnaviria</taxon>
        <taxon>Heunggongvirae</taxon>
        <taxon>Uroviricota</taxon>
        <taxon>Caudoviricetes</taxon>
        <taxon>Peduoviridae</taxon>
        <taxon>Maltschvirus</taxon>
        <taxon>Maltschvirus maltsch</taxon>
    </lineage>
</organism>
<proteinExistence type="predicted"/>